<evidence type="ECO:0000313" key="11">
    <source>
        <dbReference type="Proteomes" id="UP001321804"/>
    </source>
</evidence>
<accession>A0AAU9DKJ3</accession>
<feature type="region of interest" description="Disordered" evidence="6">
    <location>
        <begin position="168"/>
        <end position="234"/>
    </location>
</feature>
<dbReference type="Gene3D" id="3.10.20.320">
    <property type="entry name" value="Putative peptidoglycan bound protein (lpxtg motif)"/>
    <property type="match status" value="1"/>
</dbReference>
<feature type="signal peptide" evidence="7">
    <location>
        <begin position="1"/>
        <end position="40"/>
    </location>
</feature>
<feature type="compositionally biased region" description="Low complexity" evidence="6">
    <location>
        <begin position="201"/>
        <end position="212"/>
    </location>
</feature>
<keyword evidence="2" id="KW-0964">Secreted</keyword>
<evidence type="ECO:0000256" key="4">
    <source>
        <dbReference type="ARBA" id="ARBA00022737"/>
    </source>
</evidence>
<evidence type="ECO:0000256" key="6">
    <source>
        <dbReference type="SAM" id="MobiDB-lite"/>
    </source>
</evidence>
<keyword evidence="11" id="KW-1185">Reference proteome</keyword>
<evidence type="ECO:0000313" key="10">
    <source>
        <dbReference type="EMBL" id="BDR57357.1"/>
    </source>
</evidence>
<gene>
    <name evidence="10" type="ORF">KIMC2_19190</name>
</gene>
<feature type="domain" description="MucBP" evidence="9">
    <location>
        <begin position="699"/>
        <end position="740"/>
    </location>
</feature>
<dbReference type="Proteomes" id="UP001321804">
    <property type="component" value="Chromosome"/>
</dbReference>
<sequence length="2736" mass="291211">MYNVPKRKRRKHQVPKVLLYSATMLTVASTNVLPAAQVFAESQTPKKQEDQSTKSNNALANPENSNSQLSDESSQQVSNPEKKPESVNTEQSKNVDTVTYTIIYKDEAGKIISTNDDFKSYPGNDISKVIANDVSQLVGNWQLADPTQTITAPASDATPIIVQLKQPNVVQTNNENPVQNEAKSKPNQEAPRKDNSKVESSKSISAAESRSAQNQSSKTAPIKSANKVQSHNKLTPRAVVSNKITFTLNGTELGKITVSGNEGDPINLDSWIPSGYALADDYTFKADNANQTVELVTVDDPSFVKNTIQFKDNNNTPIGAAFDVYGVVGQKINYGIFIQSGYDPVDNSTVFNYSQEVREVKVAVSSDPNAQRVNNQVQFTINGANVGNPVEVTGRINKEMNLADWIPSGYKTATTPTFNDGTTPQTIALEKINDPSLVKNTIQLKDGGNNVGSAFDVYGTVGAPIKFGIFMPEGYAVPNTVFDNSTTTRDVALTNNQQITNFVSFKAGNKVISTIPVSGEKGTTLDVSRFIPENYELVNDADKIITFNDTTPNITLNIQGKVIPNNKVMFIDDVSNAVIGTQDVNNARYNSEITLTLPTNYVLKNEGAKYNVGVDGSSISVPVVKDTNHVDNFVQFKVSGSDFGSKVKVTGKVGDQIPLTASIPSGYEIDGDAPVFAADGSTVNVNLKKTSVAGNIENTIEFKDEGGNTVGGPYTVSGQKGAPIDLNSLIPAGYELVGAAPTFDDSVTSHSVNVKLTTPTSVTNYVQFTIDDGNGNIIDQGELHEVSGVPGSEISLNSILPTGYELVNKNSKPKIDANNGAVVKVQIQRITESPVSVVNHVQFKIAGNNVGAPVDISGNQGDSMNLTDYIPSGYKVAVTPTLGANNSSVDVELTVNDVAAPKNTIQFVENGSNVGSAFDVYGQNGEVIKLGIFKGTYNGPDLHIDSSKTNRKIDVTSGLDITNNNSVTNLVQFKLNGANVGSPVNISGNQGDAMNLSSYIPSGYKVATVPNIGADGSNVDAVLEAINPNAAKNTIQFVQNGSNLGSAFDVYATDGAPIQLGIFAPTGITVPIFNFDASKTERKIDVNTGQDVNQTPVQVTNKIQFKLNGVNLGDPIEVSGNKGDDIDLKDWMPSGYKASATPKYGDNNSVQNVELQKINDPSYITNTIKFTANGQVIGTAIEVYGAKDADINYKIFVPSGYELIDSTAIKFSDTTTEHEVKLKVAVPSPVHVNNTVQFVLDGKSINDPIDVAGNKGDAINLTDWIPTGYELQTALTFGNEGAAQSAVLQKKNNPSLIKNTIQFVTLTRASIGDPVDIYGTDQESINFGIFMPKGYELVDPVQKVDASNTQRNVAIKLKGGAPITNVTNHVQFKLNGANVGTPVNISGNQGDNMVLTDYIPSGYKIATTPTIGADGSDVSVDLQVIDPTAPKNTIQFVNNGANVGSAFDVYGQNGDVIKLGIFKGSYAGPDLHIDTTKNDRKIDINTGLDVTTPNPVQVTKFIKFNDPSGNLIKETSVTGAKDSVKDVTSVLPDNYEFVTASDKDVTLTDDGQPVTITVQGKQYVNKISFVDEDNNINLGSQNVNGRYNTKITDALQIPAGYKLKDAGIVNTLKIGADNAEIKVAVIKDETQVTNKIQFTVNGTDFGAAVPVQGKLNDPISLTSLIPNGYELVSNTALTFAADGTIQKVAIKQSAPKPDTVTNTIKFQTSDGTVIGQPVTVTGKTDDVINLATMIPAGYELADKNATHKIGAADATITIEVKKISTAVDNYIQFTVNGTDFGTMVKVNGEPGDNINVASHVPAGYELVNPTAVVKVDPANGKIVKIAIKKTAVVVTNTVNIKDSEGNILNHKDFTGNKDDNQDISSLLPENYEWIQATDKTVKLTDNGQTINVVVQGKQYHNVIKFVDDATQAIVGQQDITDRYNTMIDTSVLQIPAGYKLKVSVLFSASGVRIGVQDAELKISVVKDATQVTNKIQFTVDGTDFGTAVSVQGKLNDPISLTSLIPNGYELVSNTTLTFAAEGTIQKVALKKKTASVGDVTNTIKFQTADGTVIGTPVTVTGQTNDVINLATMIPTGYELTDKNAVHKIGAADATITITVQKISTAVDNYIQFTVNGTDFGSMVKVNGEPNSSVELSSKIPAGYELVDKTTSIKIDPTNGKIVKIAIKGVSVKNTVDITINGQKVGSVSVSGNRFDNIDLSSYLPSGYEVTSTPKFNADGTVQTVAIQKKNDPSLIKNTIQLKAPDGSNLGAPVDVYGKTGDPIKLGILLPNGYNAPTAKFGADNAVQNITLAKSAPSTAVTNYIQFTVDGYNFGSQITLSGNLGVSIPLNDKIPAGYELVDKNTALTMGSEGTVYKVAIKKINSTTSVNNYVQFTVNGVELGSPQKVTGNINDVINLTSLIPSGYELVNKSTSLKFGLEGATYRVELQKTTPATVSNYVQFTIDGQDYSVRIERSGKLGDVIDISSWIPTGYELVDKSTTIRFEANGTTHRVAIKKSVAPTTVSNWIQLSVNGTNFGSPIKVTGTNGNKINLSSLIPAGYELVNPSAAFNFTSDGAIYRVEIKKSTTAATTVENYIQFTINGKDYSVRIERTGKIGDVLDVSPWIPAGYELVDPSAVELFEANGTIHRIALRKIKSADPSATDPSISNAAANKAPGKTGVNNGSSASYDPSSNKKSSSYDPGSSSKQASLPQTGEDKAQAAALSLLGAATAGTAAMWLNTRRKRALKTQSIQHSGK</sequence>
<feature type="compositionally biased region" description="Polar residues" evidence="6">
    <location>
        <begin position="53"/>
        <end position="79"/>
    </location>
</feature>
<dbReference type="RefSeq" id="WP_317696387.1">
    <property type="nucleotide sequence ID" value="NZ_AP026801.1"/>
</dbReference>
<organism evidence="10 11">
    <name type="scientific">Xylocopilactobacillus apis</name>
    <dbReference type="NCBI Taxonomy" id="2932183"/>
    <lineage>
        <taxon>Bacteria</taxon>
        <taxon>Bacillati</taxon>
        <taxon>Bacillota</taxon>
        <taxon>Bacilli</taxon>
        <taxon>Lactobacillales</taxon>
        <taxon>Lactobacillaceae</taxon>
        <taxon>Xylocopilactobacillus</taxon>
    </lineage>
</organism>
<keyword evidence="4" id="KW-0677">Repeat</keyword>
<evidence type="ECO:0000256" key="1">
    <source>
        <dbReference type="ARBA" id="ARBA00022512"/>
    </source>
</evidence>
<dbReference type="KEGG" id="xak:KIMC2_19190"/>
<keyword evidence="3 7" id="KW-0732">Signal</keyword>
<feature type="domain" description="MucBP" evidence="9">
    <location>
        <begin position="2042"/>
        <end position="2097"/>
    </location>
</feature>
<keyword evidence="5" id="KW-0572">Peptidoglycan-anchor</keyword>
<evidence type="ECO:0000256" key="3">
    <source>
        <dbReference type="ARBA" id="ARBA00022729"/>
    </source>
</evidence>
<protein>
    <recommendedName>
        <fullName evidence="12">Gram-positive cocci surface proteins LPxTG domain-containing protein</fullName>
    </recommendedName>
</protein>
<feature type="region of interest" description="Disordered" evidence="6">
    <location>
        <begin position="41"/>
        <end position="92"/>
    </location>
</feature>
<reference evidence="10 11" key="1">
    <citation type="journal article" date="2023" name="Microbiol. Spectr.">
        <title>Symbiosis of Carpenter Bees with Uncharacterized Lactic Acid Bacteria Showing NAD Auxotrophy.</title>
        <authorList>
            <person name="Kawasaki S."/>
            <person name="Ozawa K."/>
            <person name="Mori T."/>
            <person name="Yamamoto A."/>
            <person name="Ito M."/>
            <person name="Ohkuma M."/>
            <person name="Sakamoto M."/>
            <person name="Matsutani M."/>
        </authorList>
    </citation>
    <scope>NUCLEOTIDE SEQUENCE [LARGE SCALE GENOMIC DNA]</scope>
    <source>
        <strain evidence="10 11">KimC2</strain>
    </source>
</reference>
<evidence type="ECO:0000259" key="9">
    <source>
        <dbReference type="Pfam" id="PF06458"/>
    </source>
</evidence>
<keyword evidence="1" id="KW-0134">Cell wall</keyword>
<feature type="compositionally biased region" description="Basic and acidic residues" evidence="6">
    <location>
        <begin position="182"/>
        <end position="200"/>
    </location>
</feature>
<proteinExistence type="predicted"/>
<dbReference type="InterPro" id="IPR019931">
    <property type="entry name" value="LPXTG_anchor"/>
</dbReference>
<feature type="compositionally biased region" description="Low complexity" evidence="6">
    <location>
        <begin position="2664"/>
        <end position="2685"/>
    </location>
</feature>
<feature type="compositionally biased region" description="Polar residues" evidence="6">
    <location>
        <begin position="168"/>
        <end position="181"/>
    </location>
</feature>
<feature type="domain" description="Gram-positive cocci surface proteins LPxTG" evidence="8">
    <location>
        <begin position="2683"/>
        <end position="2724"/>
    </location>
</feature>
<feature type="chain" id="PRO_5043437423" description="Gram-positive cocci surface proteins LPxTG domain-containing protein" evidence="7">
    <location>
        <begin position="41"/>
        <end position="2736"/>
    </location>
</feature>
<dbReference type="InterPro" id="IPR009459">
    <property type="entry name" value="MucBP_dom"/>
</dbReference>
<feature type="domain" description="MucBP" evidence="9">
    <location>
        <begin position="1703"/>
        <end position="1757"/>
    </location>
</feature>
<evidence type="ECO:0000259" key="8">
    <source>
        <dbReference type="Pfam" id="PF00746"/>
    </source>
</evidence>
<dbReference type="Pfam" id="PF00746">
    <property type="entry name" value="Gram_pos_anchor"/>
    <property type="match status" value="1"/>
</dbReference>
<dbReference type="Pfam" id="PF06458">
    <property type="entry name" value="MucBP"/>
    <property type="match status" value="3"/>
</dbReference>
<name>A0AAU9DKJ3_9LACO</name>
<evidence type="ECO:0000256" key="5">
    <source>
        <dbReference type="ARBA" id="ARBA00023088"/>
    </source>
</evidence>
<evidence type="ECO:0000256" key="7">
    <source>
        <dbReference type="SAM" id="SignalP"/>
    </source>
</evidence>
<dbReference type="EMBL" id="AP026801">
    <property type="protein sequence ID" value="BDR57357.1"/>
    <property type="molecule type" value="Genomic_DNA"/>
</dbReference>
<evidence type="ECO:0008006" key="12">
    <source>
        <dbReference type="Google" id="ProtNLM"/>
    </source>
</evidence>
<evidence type="ECO:0000256" key="2">
    <source>
        <dbReference type="ARBA" id="ARBA00022525"/>
    </source>
</evidence>
<feature type="region of interest" description="Disordered" evidence="6">
    <location>
        <begin position="2637"/>
        <end position="2697"/>
    </location>
</feature>